<accession>A0A516RAU8</accession>
<reference evidence="1 2" key="1">
    <citation type="journal article" date="2019" name="J. Ind. Microbiol. Biotechnol.">
        <title>The complete genomic sequence of Streptomyces spectabilis NRRL-2792 and identification of secondary metabolite biosynthetic gene clusters.</title>
        <authorList>
            <person name="Sinha A."/>
            <person name="Phillips-Salemka S."/>
            <person name="Niraula T.A."/>
            <person name="Short K.A."/>
            <person name="Niraula N.P."/>
        </authorList>
    </citation>
    <scope>NUCLEOTIDE SEQUENCE [LARGE SCALE GENOMIC DNA]</scope>
    <source>
        <strain evidence="1 2">NRRL 2792</strain>
    </source>
</reference>
<dbReference type="InterPro" id="IPR011990">
    <property type="entry name" value="TPR-like_helical_dom_sf"/>
</dbReference>
<dbReference type="InterPro" id="IPR027417">
    <property type="entry name" value="P-loop_NTPase"/>
</dbReference>
<proteinExistence type="predicted"/>
<dbReference type="PANTHER" id="PTHR46082">
    <property type="entry name" value="ATP/GTP-BINDING PROTEIN-RELATED"/>
    <property type="match status" value="1"/>
</dbReference>
<dbReference type="InterPro" id="IPR053137">
    <property type="entry name" value="NLR-like"/>
</dbReference>
<dbReference type="GO" id="GO:0043531">
    <property type="term" value="F:ADP binding"/>
    <property type="evidence" value="ECO:0007669"/>
    <property type="project" value="InterPro"/>
</dbReference>
<dbReference type="SMART" id="SM00028">
    <property type="entry name" value="TPR"/>
    <property type="match status" value="3"/>
</dbReference>
<dbReference type="SUPFAM" id="SSF48452">
    <property type="entry name" value="TPR-like"/>
    <property type="match status" value="3"/>
</dbReference>
<dbReference type="InterPro" id="IPR019734">
    <property type="entry name" value="TPR_rpt"/>
</dbReference>
<evidence type="ECO:0000313" key="2">
    <source>
        <dbReference type="Proteomes" id="UP000316806"/>
    </source>
</evidence>
<dbReference type="SUPFAM" id="SSF52540">
    <property type="entry name" value="P-loop containing nucleoside triphosphate hydrolases"/>
    <property type="match status" value="1"/>
</dbReference>
<name>A0A516RAU8_STRST</name>
<dbReference type="AlphaFoldDB" id="A0A516RAU8"/>
<sequence length="776" mass="83820">MGLPRSEARDGLRDTKEIRGHVEALTGLKADGAITVHVDRVAAPSKGEGRWAGASGAALFCRGRIIGVLTADRARDYEANQLTAVSAESLAARPGFARAVGDLVLETLTTEPSRAWTAYDIEAPPGLNNLPELPSRHFVGRADVLAELERALAADSQTITQTLHGLGGVGKTTLALHYAHAHVGTYRLVWWIRSDSRELIEASLAALALRVQGAAAADLTTTQAADWAVGWLQTHPGWLLVFDNVERPEDAATVTGQLRSSGRYLITSRYRSGWAGAPIALPVLDEGASLDLLARLTDDGEAEAEARALAEELGHLPLALEQAGAFVAQTGSTLGEYRLMLRRYPERTTAAAPGGTDPMRTVARIWRVTLDAVHAKDPRAVDLLRMAAWCAPTDIPRELFTEVVEDRLDLAQALGLLADYNLISLGRQTVGVHRLVQRVARTASPEDPHRAAERITEARDRAAAALRRVLPLDPRLNVAGWPEWRRLLPHVEALLDAVDPADDTEDTDFALNEWAQYLAGQEQRGRAIALLRRSVAASSRLFGEKHASTLTAYNNLASAYESAGELDEAIALLEKTLAARIEVSGDDDPNTLIVRNNLASAYQTAGDLERATPLHERNLSDRMRLLGSDHLSTLLSRNNLADAYLLAGQLSRAAPMFEEALAGCLRVLGGDHPFTHVVRSNVAYCCEAAGDLERAVALLEQTAADRVRTLGGEHPDALRSRLHLARAYRAAGDLPRATALLERTLDVCARVLGEGHRVTSHARSSLAEAVEQAAPS</sequence>
<dbReference type="PANTHER" id="PTHR46082:SF6">
    <property type="entry name" value="AAA+ ATPASE DOMAIN-CONTAINING PROTEIN-RELATED"/>
    <property type="match status" value="1"/>
</dbReference>
<gene>
    <name evidence="1" type="ORF">FH965_21285</name>
</gene>
<dbReference type="Proteomes" id="UP000316806">
    <property type="component" value="Chromosome"/>
</dbReference>
<dbReference type="Gene3D" id="3.40.50.300">
    <property type="entry name" value="P-loop containing nucleotide triphosphate hydrolases"/>
    <property type="match status" value="1"/>
</dbReference>
<dbReference type="Pfam" id="PF13424">
    <property type="entry name" value="TPR_12"/>
    <property type="match status" value="2"/>
</dbReference>
<dbReference type="Gene3D" id="1.25.40.10">
    <property type="entry name" value="Tetratricopeptide repeat domain"/>
    <property type="match status" value="2"/>
</dbReference>
<organism evidence="1 2">
    <name type="scientific">Streptomyces spectabilis</name>
    <dbReference type="NCBI Taxonomy" id="68270"/>
    <lineage>
        <taxon>Bacteria</taxon>
        <taxon>Bacillati</taxon>
        <taxon>Actinomycetota</taxon>
        <taxon>Actinomycetes</taxon>
        <taxon>Kitasatosporales</taxon>
        <taxon>Streptomycetaceae</taxon>
        <taxon>Streptomyces</taxon>
    </lineage>
</organism>
<evidence type="ECO:0000313" key="1">
    <source>
        <dbReference type="EMBL" id="QDQ12787.1"/>
    </source>
</evidence>
<dbReference type="Pfam" id="PF13374">
    <property type="entry name" value="TPR_10"/>
    <property type="match status" value="1"/>
</dbReference>
<dbReference type="EMBL" id="CP040916">
    <property type="protein sequence ID" value="QDQ12787.1"/>
    <property type="molecule type" value="Genomic_DNA"/>
</dbReference>
<protein>
    <submittedName>
        <fullName evidence="1">Tetratricopeptide repeat protein</fullName>
    </submittedName>
</protein>